<proteinExistence type="predicted"/>
<dbReference type="AlphaFoldDB" id="A0A8T0AGR9"/>
<accession>A0A8T0AGR9</accession>
<evidence type="ECO:0000313" key="2">
    <source>
        <dbReference type="Proteomes" id="UP000606274"/>
    </source>
</evidence>
<evidence type="ECO:0000313" key="1">
    <source>
        <dbReference type="EMBL" id="KAF7691612.1"/>
    </source>
</evidence>
<gene>
    <name evidence="1" type="ORF">HF521_010579</name>
</gene>
<keyword evidence="2" id="KW-1185">Reference proteome</keyword>
<reference evidence="1" key="1">
    <citation type="submission" date="2020-08" db="EMBL/GenBank/DDBJ databases">
        <title>Chromosome-level assembly of Southern catfish (Silurus meridionalis) provides insights into visual adaptation to the nocturnal and benthic lifestyles.</title>
        <authorList>
            <person name="Zhang Y."/>
            <person name="Wang D."/>
            <person name="Peng Z."/>
        </authorList>
    </citation>
    <scope>NUCLEOTIDE SEQUENCE</scope>
    <source>
        <strain evidence="1">SWU-2019-XX</strain>
        <tissue evidence="1">Muscle</tissue>
    </source>
</reference>
<dbReference type="EMBL" id="JABFDY010000021">
    <property type="protein sequence ID" value="KAF7691612.1"/>
    <property type="molecule type" value="Genomic_DNA"/>
</dbReference>
<comment type="caution">
    <text evidence="1">The sequence shown here is derived from an EMBL/GenBank/DDBJ whole genome shotgun (WGS) entry which is preliminary data.</text>
</comment>
<name>A0A8T0AGR9_SILME</name>
<organism evidence="1 2">
    <name type="scientific">Silurus meridionalis</name>
    <name type="common">Southern catfish</name>
    <name type="synonym">Silurus soldatovi meridionalis</name>
    <dbReference type="NCBI Taxonomy" id="175797"/>
    <lineage>
        <taxon>Eukaryota</taxon>
        <taxon>Metazoa</taxon>
        <taxon>Chordata</taxon>
        <taxon>Craniata</taxon>
        <taxon>Vertebrata</taxon>
        <taxon>Euteleostomi</taxon>
        <taxon>Actinopterygii</taxon>
        <taxon>Neopterygii</taxon>
        <taxon>Teleostei</taxon>
        <taxon>Ostariophysi</taxon>
        <taxon>Siluriformes</taxon>
        <taxon>Siluridae</taxon>
        <taxon>Silurus</taxon>
    </lineage>
</organism>
<dbReference type="Proteomes" id="UP000606274">
    <property type="component" value="Unassembled WGS sequence"/>
</dbReference>
<protein>
    <submittedName>
        <fullName evidence="1">Uncharacterized protein</fullName>
    </submittedName>
</protein>
<sequence length="109" mass="12911">MIRYRKPSSERFHNQKPWVDKTISDALRSRSAAYNTGLDTGDMDEYKAASYRVRRAVKEAFCQRSTRGHSPNQWPHESHTQIRLIHYTPAPRFRWFRLISRVANFSKGK</sequence>